<accession>A0A3P6QJ00</accession>
<name>A0A3P6QJ00_9BILA</name>
<gene>
    <name evidence="1" type="ORF">GPUH_LOCUS3640</name>
</gene>
<sequence>MVITRDICGRLFLAVVDRDIGLRVYQLLAYGPPPIRPDCCKVQQLLNKAFSLFAASSPPFRRAYCATQC</sequence>
<reference evidence="1 2" key="1">
    <citation type="submission" date="2018-11" db="EMBL/GenBank/DDBJ databases">
        <authorList>
            <consortium name="Pathogen Informatics"/>
        </authorList>
    </citation>
    <scope>NUCLEOTIDE SEQUENCE [LARGE SCALE GENOMIC DNA]</scope>
</reference>
<protein>
    <submittedName>
        <fullName evidence="1">Uncharacterized protein</fullName>
    </submittedName>
</protein>
<dbReference type="EMBL" id="UYRT01006332">
    <property type="protein sequence ID" value="VDK40295.1"/>
    <property type="molecule type" value="Genomic_DNA"/>
</dbReference>
<keyword evidence="2" id="KW-1185">Reference proteome</keyword>
<dbReference type="Proteomes" id="UP000271098">
    <property type="component" value="Unassembled WGS sequence"/>
</dbReference>
<evidence type="ECO:0000313" key="2">
    <source>
        <dbReference type="Proteomes" id="UP000271098"/>
    </source>
</evidence>
<proteinExistence type="predicted"/>
<dbReference type="AlphaFoldDB" id="A0A3P6QJ00"/>
<organism evidence="1 2">
    <name type="scientific">Gongylonema pulchrum</name>
    <dbReference type="NCBI Taxonomy" id="637853"/>
    <lineage>
        <taxon>Eukaryota</taxon>
        <taxon>Metazoa</taxon>
        <taxon>Ecdysozoa</taxon>
        <taxon>Nematoda</taxon>
        <taxon>Chromadorea</taxon>
        <taxon>Rhabditida</taxon>
        <taxon>Spirurina</taxon>
        <taxon>Spiruromorpha</taxon>
        <taxon>Spiruroidea</taxon>
        <taxon>Gongylonematidae</taxon>
        <taxon>Gongylonema</taxon>
    </lineage>
</organism>
<evidence type="ECO:0000313" key="1">
    <source>
        <dbReference type="EMBL" id="VDK40295.1"/>
    </source>
</evidence>